<dbReference type="AlphaFoldDB" id="A0AAV3S0I8"/>
<evidence type="ECO:0000313" key="3">
    <source>
        <dbReference type="EMBL" id="GAA0185441.1"/>
    </source>
</evidence>
<name>A0AAV3S0I8_LITER</name>
<dbReference type="Pfam" id="PF24767">
    <property type="entry name" value="UBA_At5g58720"/>
    <property type="match status" value="1"/>
</dbReference>
<feature type="compositionally biased region" description="Gly residues" evidence="1">
    <location>
        <begin position="12"/>
        <end position="21"/>
    </location>
</feature>
<dbReference type="PANTHER" id="PTHR47676:SF1">
    <property type="entry name" value="SMR DOMAIN-CONTAINING PROTEIN"/>
    <property type="match status" value="1"/>
</dbReference>
<reference evidence="3 4" key="1">
    <citation type="submission" date="2024-01" db="EMBL/GenBank/DDBJ databases">
        <title>The complete chloroplast genome sequence of Lithospermum erythrorhizon: insights into the phylogenetic relationship among Boraginaceae species and the maternal lineages of purple gromwells.</title>
        <authorList>
            <person name="Okada T."/>
            <person name="Watanabe K."/>
        </authorList>
    </citation>
    <scope>NUCLEOTIDE SEQUENCE [LARGE SCALE GENOMIC DNA]</scope>
</reference>
<dbReference type="Proteomes" id="UP001454036">
    <property type="component" value="Unassembled WGS sequence"/>
</dbReference>
<evidence type="ECO:0000256" key="1">
    <source>
        <dbReference type="SAM" id="MobiDB-lite"/>
    </source>
</evidence>
<protein>
    <recommendedName>
        <fullName evidence="2">At5g58720/SDE5-like UBA-like domain-containing protein</fullName>
    </recommendedName>
</protein>
<comment type="caution">
    <text evidence="3">The sequence shown here is derived from an EMBL/GenBank/DDBJ whole genome shotgun (WGS) entry which is preliminary data.</text>
</comment>
<dbReference type="InterPro" id="IPR055319">
    <property type="entry name" value="At5g58720-like"/>
</dbReference>
<keyword evidence="4" id="KW-1185">Reference proteome</keyword>
<organism evidence="3 4">
    <name type="scientific">Lithospermum erythrorhizon</name>
    <name type="common">Purple gromwell</name>
    <name type="synonym">Lithospermum officinale var. erythrorhizon</name>
    <dbReference type="NCBI Taxonomy" id="34254"/>
    <lineage>
        <taxon>Eukaryota</taxon>
        <taxon>Viridiplantae</taxon>
        <taxon>Streptophyta</taxon>
        <taxon>Embryophyta</taxon>
        <taxon>Tracheophyta</taxon>
        <taxon>Spermatophyta</taxon>
        <taxon>Magnoliopsida</taxon>
        <taxon>eudicotyledons</taxon>
        <taxon>Gunneridae</taxon>
        <taxon>Pentapetalae</taxon>
        <taxon>asterids</taxon>
        <taxon>lamiids</taxon>
        <taxon>Boraginales</taxon>
        <taxon>Boraginaceae</taxon>
        <taxon>Boraginoideae</taxon>
        <taxon>Lithospermeae</taxon>
        <taxon>Lithospermum</taxon>
    </lineage>
</organism>
<sequence length="214" mass="22239">MKKKKRSRGLKAGNGDGGGGLRRGDVDVDDAALKNLMDVFASCSIEEAEAAYTEANGDVNNAAQILVGLVACSEDKTTSCSSSSWHVGSCSSSGSSLPDVFAGDDCVGNELNPKGRAKKVIAAAGTVSSMLGKDYVRSTPLQNSSNVKGYSENSLSKEDAEQFLSSMLGVDCELSLAVVQDVLCDFGDSTTLRRRNPTGGPHGRRPPPSLSSSP</sequence>
<dbReference type="PANTHER" id="PTHR47676">
    <property type="entry name" value="OS01G0225100 PROTEIN"/>
    <property type="match status" value="1"/>
</dbReference>
<evidence type="ECO:0000313" key="4">
    <source>
        <dbReference type="Proteomes" id="UP001454036"/>
    </source>
</evidence>
<gene>
    <name evidence="3" type="ORF">LIER_32729</name>
</gene>
<feature type="domain" description="At5g58720/SDE5-like UBA-like" evidence="2">
    <location>
        <begin position="30"/>
        <end position="69"/>
    </location>
</feature>
<evidence type="ECO:0000259" key="2">
    <source>
        <dbReference type="Pfam" id="PF24767"/>
    </source>
</evidence>
<accession>A0AAV3S0I8</accession>
<proteinExistence type="predicted"/>
<dbReference type="EMBL" id="BAABME010012706">
    <property type="protein sequence ID" value="GAA0185441.1"/>
    <property type="molecule type" value="Genomic_DNA"/>
</dbReference>
<dbReference type="InterPro" id="IPR056254">
    <property type="entry name" value="At5g58720/SDE5-like_UBA-like"/>
</dbReference>
<feature type="region of interest" description="Disordered" evidence="1">
    <location>
        <begin position="1"/>
        <end position="24"/>
    </location>
</feature>
<feature type="region of interest" description="Disordered" evidence="1">
    <location>
        <begin position="189"/>
        <end position="214"/>
    </location>
</feature>